<dbReference type="Pfam" id="PF07110">
    <property type="entry name" value="EthD"/>
    <property type="match status" value="1"/>
</dbReference>
<name>A0A841P6S3_9HYPH</name>
<sequence length="109" mass="12155">MDRQQRIWERTMIKLTVLYGNPTDPAAFENYYTATHMPLVAKMSGVLRHEKAKVVGTPTGDKPPYHRMFEAWFESETALGAALGSPEGKAVVADREFCHRRGDDSSLGG</sequence>
<accession>A0A841P6S3</accession>
<dbReference type="Gene3D" id="3.30.70.100">
    <property type="match status" value="1"/>
</dbReference>
<evidence type="ECO:0000313" key="3">
    <source>
        <dbReference type="Proteomes" id="UP000556329"/>
    </source>
</evidence>
<dbReference type="InterPro" id="IPR011008">
    <property type="entry name" value="Dimeric_a/b-barrel"/>
</dbReference>
<dbReference type="Proteomes" id="UP000556329">
    <property type="component" value="Unassembled WGS sequence"/>
</dbReference>
<reference evidence="2 3" key="1">
    <citation type="submission" date="2020-08" db="EMBL/GenBank/DDBJ databases">
        <title>Genomic Encyclopedia of Type Strains, Phase IV (KMG-IV): sequencing the most valuable type-strain genomes for metagenomic binning, comparative biology and taxonomic classification.</title>
        <authorList>
            <person name="Goeker M."/>
        </authorList>
    </citation>
    <scope>NUCLEOTIDE SEQUENCE [LARGE SCALE GENOMIC DNA]</scope>
    <source>
        <strain evidence="2 3">DSM 100039</strain>
    </source>
</reference>
<dbReference type="InterPro" id="IPR009799">
    <property type="entry name" value="EthD_dom"/>
</dbReference>
<comment type="caution">
    <text evidence="2">The sequence shown here is derived from an EMBL/GenBank/DDBJ whole genome shotgun (WGS) entry which is preliminary data.</text>
</comment>
<dbReference type="PANTHER" id="PTHR40260:SF2">
    <property type="entry name" value="BLR8190 PROTEIN"/>
    <property type="match status" value="1"/>
</dbReference>
<dbReference type="PANTHER" id="PTHR40260">
    <property type="entry name" value="BLR8190 PROTEIN"/>
    <property type="match status" value="1"/>
</dbReference>
<dbReference type="NCBIfam" id="TIGR02118">
    <property type="entry name" value="EthD family reductase"/>
    <property type="match status" value="1"/>
</dbReference>
<evidence type="ECO:0000259" key="1">
    <source>
        <dbReference type="Pfam" id="PF07110"/>
    </source>
</evidence>
<dbReference type="SUPFAM" id="SSF54909">
    <property type="entry name" value="Dimeric alpha+beta barrel"/>
    <property type="match status" value="1"/>
</dbReference>
<protein>
    <submittedName>
        <fullName evidence="2">Uncharacterized protein (TIGR02118 family)</fullName>
    </submittedName>
</protein>
<dbReference type="AlphaFoldDB" id="A0A841P6S3"/>
<feature type="domain" description="EthD" evidence="1">
    <location>
        <begin position="22"/>
        <end position="95"/>
    </location>
</feature>
<dbReference type="EMBL" id="JACHEF010000002">
    <property type="protein sequence ID" value="MBB6409231.1"/>
    <property type="molecule type" value="Genomic_DNA"/>
</dbReference>
<evidence type="ECO:0000313" key="2">
    <source>
        <dbReference type="EMBL" id="MBB6409231.1"/>
    </source>
</evidence>
<gene>
    <name evidence="2" type="ORF">HNQ71_001896</name>
</gene>
<dbReference type="GO" id="GO:0016491">
    <property type="term" value="F:oxidoreductase activity"/>
    <property type="evidence" value="ECO:0007669"/>
    <property type="project" value="InterPro"/>
</dbReference>
<proteinExistence type="predicted"/>
<organism evidence="2 3">
    <name type="scientific">Mesorhizobium sangaii</name>
    <dbReference type="NCBI Taxonomy" id="505389"/>
    <lineage>
        <taxon>Bacteria</taxon>
        <taxon>Pseudomonadati</taxon>
        <taxon>Pseudomonadota</taxon>
        <taxon>Alphaproteobacteria</taxon>
        <taxon>Hyphomicrobiales</taxon>
        <taxon>Phyllobacteriaceae</taxon>
        <taxon>Mesorhizobium</taxon>
    </lineage>
</organism>
<keyword evidence="3" id="KW-1185">Reference proteome</keyword>